<dbReference type="InterPro" id="IPR016181">
    <property type="entry name" value="Acyl_CoA_acyltransferase"/>
</dbReference>
<dbReference type="STRING" id="252246.SAMN05421799_110122"/>
<dbReference type="OrthoDB" id="7365228at2"/>
<dbReference type="GO" id="GO:0016747">
    <property type="term" value="F:acyltransferase activity, transferring groups other than amino-acyl groups"/>
    <property type="evidence" value="ECO:0007669"/>
    <property type="project" value="InterPro"/>
</dbReference>
<dbReference type="InterPro" id="IPR000182">
    <property type="entry name" value="GNAT_dom"/>
</dbReference>
<evidence type="ECO:0000313" key="3">
    <source>
        <dbReference type="Proteomes" id="UP000186156"/>
    </source>
</evidence>
<accession>A0A1N7P094</accession>
<reference evidence="3" key="1">
    <citation type="submission" date="2017-01" db="EMBL/GenBank/DDBJ databases">
        <authorList>
            <person name="Varghese N."/>
            <person name="Submissions S."/>
        </authorList>
    </citation>
    <scope>NUCLEOTIDE SEQUENCE [LARGE SCALE GENOMIC DNA]</scope>
    <source>
        <strain evidence="3">DSM 16176</strain>
    </source>
</reference>
<sequence>MPSPPVRIEVVRPRSAADKRWLAELWARAWGGDVMVSRGQIHRLQDAEAFLAIGDGAYLGAATFILEDEACELLSLNSLTEGMGVGTRLLQAVEHAAEQAGARYVTLITSNDNLKAMRFYLRRGYRFHAVHVGAIDEARKQKPSIPLVGLECIPLHDEIELRKVWST</sequence>
<feature type="domain" description="N-acetyltransferase" evidence="1">
    <location>
        <begin position="9"/>
        <end position="143"/>
    </location>
</feature>
<dbReference type="CDD" id="cd04301">
    <property type="entry name" value="NAT_SF"/>
    <property type="match status" value="1"/>
</dbReference>
<evidence type="ECO:0000259" key="1">
    <source>
        <dbReference type="PROSITE" id="PS51186"/>
    </source>
</evidence>
<keyword evidence="3" id="KW-1185">Reference proteome</keyword>
<dbReference type="SUPFAM" id="SSF55729">
    <property type="entry name" value="Acyl-CoA N-acyltransferases (Nat)"/>
    <property type="match status" value="1"/>
</dbReference>
<dbReference type="PROSITE" id="PS51186">
    <property type="entry name" value="GNAT"/>
    <property type="match status" value="1"/>
</dbReference>
<keyword evidence="2" id="KW-0808">Transferase</keyword>
<protein>
    <submittedName>
        <fullName evidence="2">Acetyltransferase (GNAT) family protein</fullName>
    </submittedName>
</protein>
<dbReference type="Proteomes" id="UP000186156">
    <property type="component" value="Unassembled WGS sequence"/>
</dbReference>
<dbReference type="Gene3D" id="3.40.630.30">
    <property type="match status" value="1"/>
</dbReference>
<dbReference type="RefSeq" id="WP_076348355.1">
    <property type="nucleotide sequence ID" value="NZ_FTOO01000010.1"/>
</dbReference>
<evidence type="ECO:0000313" key="2">
    <source>
        <dbReference type="EMBL" id="SIT03990.1"/>
    </source>
</evidence>
<organism evidence="2 3">
    <name type="scientific">Alicyclobacillus vulcanalis</name>
    <dbReference type="NCBI Taxonomy" id="252246"/>
    <lineage>
        <taxon>Bacteria</taxon>
        <taxon>Bacillati</taxon>
        <taxon>Bacillota</taxon>
        <taxon>Bacilli</taxon>
        <taxon>Bacillales</taxon>
        <taxon>Alicyclobacillaceae</taxon>
        <taxon>Alicyclobacillus</taxon>
    </lineage>
</organism>
<gene>
    <name evidence="2" type="ORF">SAMN05421799_110122</name>
</gene>
<dbReference type="Pfam" id="PF00583">
    <property type="entry name" value="Acetyltransf_1"/>
    <property type="match status" value="1"/>
</dbReference>
<dbReference type="EMBL" id="FTOO01000010">
    <property type="protein sequence ID" value="SIT03990.1"/>
    <property type="molecule type" value="Genomic_DNA"/>
</dbReference>
<dbReference type="AlphaFoldDB" id="A0A1N7P094"/>
<proteinExistence type="predicted"/>
<name>A0A1N7P094_9BACL</name>